<comment type="caution">
    <text evidence="2">The sequence shown here is derived from an EMBL/GenBank/DDBJ whole genome shotgun (WGS) entry which is preliminary data.</text>
</comment>
<dbReference type="PANTHER" id="PTHR21503">
    <property type="entry name" value="F-BOX-CONTAINING HYPOTHETICAL PROTEIN C.ELEGANS"/>
    <property type="match status" value="1"/>
</dbReference>
<dbReference type="Pfam" id="PF00646">
    <property type="entry name" value="F-box"/>
    <property type="match status" value="1"/>
</dbReference>
<evidence type="ECO:0000259" key="1">
    <source>
        <dbReference type="Pfam" id="PF00646"/>
    </source>
</evidence>
<name>A0A2G5VUY5_9PELO</name>
<accession>A0A2G5VUY5</accession>
<reference evidence="3" key="1">
    <citation type="submission" date="2017-10" db="EMBL/GenBank/DDBJ databases">
        <title>Rapid genome shrinkage in a self-fertile nematode reveals novel sperm competition proteins.</title>
        <authorList>
            <person name="Yin D."/>
            <person name="Schwarz E.M."/>
            <person name="Thomas C.G."/>
            <person name="Felde R.L."/>
            <person name="Korf I.F."/>
            <person name="Cutter A.D."/>
            <person name="Schartner C.M."/>
            <person name="Ralston E.J."/>
            <person name="Meyer B.J."/>
            <person name="Haag E.S."/>
        </authorList>
    </citation>
    <scope>NUCLEOTIDE SEQUENCE [LARGE SCALE GENOMIC DNA]</scope>
    <source>
        <strain evidence="3">JU1422</strain>
    </source>
</reference>
<protein>
    <recommendedName>
        <fullName evidence="1">F-box domain-containing protein</fullName>
    </recommendedName>
</protein>
<sequence length="367" mass="43552">MKLSKYTYVIQKEILDNMECAQLFLLSFVSNNMKKFIKSSQMKRFESIRSIEYRCHHISNPPFVNITFEDSFESIMDFLNIIKKRNKKKKRRNDIFQLNVSGKMIEFQMCKYNHVPKVCDYDRDKESVTESIHNYFLDIFGSSTNCIWRVNKIEEDFITFVPKLNNVSFCVDLRLDEEFTEMAILETFFFSFPILKSVRLEAALTTELFNPESKFYQAESICVNQFQHTFPNVLRHFQGRQAIVNCTQWGASEDLIEFVNRWKSGEAFQKLEYLYFKSWDGEILENQILNEIEAKYIDSTKQPPTHSVPKIYDWHRVHAEPNTDPIISHTYVVRATDNHVASILIQERTISFGVWNKTEEEFLRLMD</sequence>
<feature type="domain" description="F-box" evidence="1">
    <location>
        <begin position="10"/>
        <end position="43"/>
    </location>
</feature>
<evidence type="ECO:0000313" key="3">
    <source>
        <dbReference type="Proteomes" id="UP000230233"/>
    </source>
</evidence>
<proteinExistence type="predicted"/>
<dbReference type="EMBL" id="PDUG01000001">
    <property type="protein sequence ID" value="PIC55511.1"/>
    <property type="molecule type" value="Genomic_DNA"/>
</dbReference>
<evidence type="ECO:0000313" key="2">
    <source>
        <dbReference type="EMBL" id="PIC55511.1"/>
    </source>
</evidence>
<gene>
    <name evidence="2" type="primary">Cnig_chr_I.g756</name>
    <name evidence="2" type="ORF">B9Z55_000756</name>
</gene>
<dbReference type="PANTHER" id="PTHR21503:SF8">
    <property type="entry name" value="F-BOX ASSOCIATED DOMAIN-CONTAINING PROTEIN-RELATED"/>
    <property type="match status" value="1"/>
</dbReference>
<keyword evidence="3" id="KW-1185">Reference proteome</keyword>
<dbReference type="InterPro" id="IPR001810">
    <property type="entry name" value="F-box_dom"/>
</dbReference>
<organism evidence="2 3">
    <name type="scientific">Caenorhabditis nigoni</name>
    <dbReference type="NCBI Taxonomy" id="1611254"/>
    <lineage>
        <taxon>Eukaryota</taxon>
        <taxon>Metazoa</taxon>
        <taxon>Ecdysozoa</taxon>
        <taxon>Nematoda</taxon>
        <taxon>Chromadorea</taxon>
        <taxon>Rhabditida</taxon>
        <taxon>Rhabditina</taxon>
        <taxon>Rhabditomorpha</taxon>
        <taxon>Rhabditoidea</taxon>
        <taxon>Rhabditidae</taxon>
        <taxon>Peloderinae</taxon>
        <taxon>Caenorhabditis</taxon>
    </lineage>
</organism>
<dbReference type="AlphaFoldDB" id="A0A2G5VUY5"/>
<dbReference type="Proteomes" id="UP000230233">
    <property type="component" value="Chromosome I"/>
</dbReference>